<feature type="compositionally biased region" description="Basic and acidic residues" evidence="1">
    <location>
        <begin position="382"/>
        <end position="397"/>
    </location>
</feature>
<dbReference type="RefSeq" id="YP_010001939.1">
    <property type="nucleotide sequence ID" value="NC_053238.1"/>
</dbReference>
<dbReference type="GeneID" id="63026448"/>
<proteinExistence type="predicted"/>
<sequence>MTDQTPAQPIEVQQALRRVNDVIGGALRQIAAITGQPDPTPPAAPAPNHLDAMRTAWDEGYDDGLSDGSHDRNVDPENPYAKLLDDRRAFVSERVDNAFGSLTDVAGDDVLGDDNAEWFDAVLDAHDEWLALQQRADQPCRAALHRVDAGDPPGGVPCSLIVGHPGKHITASGRAWADPTDEQVRRIVDIVATIREGGGACEIDGVKIAKLVDSTGRTDADVVAVENLRVRAEQAEARVGELDGVLHRLADVSAPDTTGDRSYEDLVDDVRTVLERAGYGQQPGGWVPPYSADAALGKIWDLVRRGDSEATYDGVCAILDEMGYHEHVHTRLATADEHPGNGVTCGAEHVNPDTEIGHMCTLAPDHVGDHRHYAGAAWSDDAGDHRDGQRSTRWAAE</sequence>
<dbReference type="EMBL" id="MH976511">
    <property type="protein sequence ID" value="AYR02869.1"/>
    <property type="molecule type" value="Genomic_DNA"/>
</dbReference>
<evidence type="ECO:0000313" key="2">
    <source>
        <dbReference type="EMBL" id="AYR02869.1"/>
    </source>
</evidence>
<gene>
    <name evidence="2" type="primary">61</name>
    <name evidence="2" type="ORF">SEA_GAEA_61</name>
</gene>
<feature type="region of interest" description="Disordered" evidence="1">
    <location>
        <begin position="377"/>
        <end position="397"/>
    </location>
</feature>
<keyword evidence="3" id="KW-1185">Reference proteome</keyword>
<organism evidence="2 3">
    <name type="scientific">Gordonia phage Gaea</name>
    <dbReference type="NCBI Taxonomy" id="2483669"/>
    <lineage>
        <taxon>Viruses</taxon>
        <taxon>Duplodnaviria</taxon>
        <taxon>Heunggongvirae</taxon>
        <taxon>Uroviricota</taxon>
        <taxon>Caudoviricetes</taxon>
        <taxon>Stackebrandtviridae</taxon>
        <taxon>Schenleyvirinae</taxon>
        <taxon>Kroosvirus</taxon>
        <taxon>Kroosvirus gaea</taxon>
    </lineage>
</organism>
<evidence type="ECO:0000313" key="3">
    <source>
        <dbReference type="Proteomes" id="UP000274072"/>
    </source>
</evidence>
<dbReference type="Proteomes" id="UP000274072">
    <property type="component" value="Genome"/>
</dbReference>
<dbReference type="KEGG" id="vg:63026448"/>
<protein>
    <submittedName>
        <fullName evidence="2">Uncharacterized protein</fullName>
    </submittedName>
</protein>
<evidence type="ECO:0000256" key="1">
    <source>
        <dbReference type="SAM" id="MobiDB-lite"/>
    </source>
</evidence>
<reference evidence="2 3" key="1">
    <citation type="submission" date="2018-09" db="EMBL/GenBank/DDBJ databases">
        <authorList>
            <person name="Ashley E."/>
            <person name="Blue D.S."/>
            <person name="Cordova A."/>
            <person name="Iordan S."/>
            <person name="Karras L."/>
            <person name="Tso F."/>
            <person name="Ward R.E."/>
            <person name="Garlena R.A."/>
            <person name="Russell D.A."/>
            <person name="Pope W.H."/>
            <person name="Jacobs-Sera D."/>
            <person name="Hatfull G.F."/>
        </authorList>
    </citation>
    <scope>NUCLEOTIDE SEQUENCE [LARGE SCALE GENOMIC DNA]</scope>
</reference>
<accession>A0A3G3M8X8</accession>
<name>A0A3G3M8X8_9CAUD</name>